<evidence type="ECO:0000313" key="11">
    <source>
        <dbReference type="EMBL" id="ACJ34298.1"/>
    </source>
</evidence>
<dbReference type="InterPro" id="IPR003661">
    <property type="entry name" value="HisK_dim/P_dom"/>
</dbReference>
<evidence type="ECO:0000256" key="9">
    <source>
        <dbReference type="SAM" id="Coils"/>
    </source>
</evidence>
<evidence type="ECO:0000256" key="6">
    <source>
        <dbReference type="ARBA" id="ARBA00022777"/>
    </source>
</evidence>
<keyword evidence="5" id="KW-0547">Nucleotide-binding</keyword>
<dbReference type="InterPro" id="IPR003594">
    <property type="entry name" value="HATPase_dom"/>
</dbReference>
<dbReference type="InterPro" id="IPR005467">
    <property type="entry name" value="His_kinase_dom"/>
</dbReference>
<dbReference type="SUPFAM" id="SSF55781">
    <property type="entry name" value="GAF domain-like"/>
    <property type="match status" value="1"/>
</dbReference>
<dbReference type="PROSITE" id="PS50109">
    <property type="entry name" value="HIS_KIN"/>
    <property type="match status" value="1"/>
</dbReference>
<dbReference type="SUPFAM" id="SSF47384">
    <property type="entry name" value="Homodimeric domain of signal transducing histidine kinase"/>
    <property type="match status" value="1"/>
</dbReference>
<keyword evidence="3" id="KW-0597">Phosphoprotein</keyword>
<dbReference type="PANTHER" id="PTHR43065">
    <property type="entry name" value="SENSOR HISTIDINE KINASE"/>
    <property type="match status" value="1"/>
</dbReference>
<sequence>MEESTMDRSLMAALESLRIALHVTRVAIFRLHTTDQTYVLQRIYYIQTPSSHLLPRNELVFQTKHVHCLAHLYDGNVFVGHTDELDGDVRTIFEEHGIQSFMIAPIFIHEERWGFLTVVDCEQRRKFSAHERAIFFALARTIGESMKREQALTELQQLKREMEQMNATLRQRVEEEVRKNREKDFMLIEQSRYATMGEMLRNIAHQWRQPLNVLGLLLQDIQEAYAYGELNEAYLRTSIQKCLIQIRHMSRTINDFRNFFHPHKEATYFRPIQVIRQALKIISASLDHYDIHLHVQNRTRARIYGYPNELSQVLINLLTNACEQFVARDVARRIICVRTYADDSFIYIQVKDNAGGIDETILPRMFEPYVTTKKNGTGLGLYMSNMIVTKMGGDLLVSSSKKGATFTIRMPRKEGEKER</sequence>
<evidence type="ECO:0000256" key="4">
    <source>
        <dbReference type="ARBA" id="ARBA00022679"/>
    </source>
</evidence>
<dbReference type="Gene3D" id="3.30.450.40">
    <property type="match status" value="1"/>
</dbReference>
<dbReference type="SUPFAM" id="SSF55874">
    <property type="entry name" value="ATPase domain of HSP90 chaperone/DNA topoisomerase II/histidine kinase"/>
    <property type="match status" value="1"/>
</dbReference>
<dbReference type="CDD" id="cd00082">
    <property type="entry name" value="HisKA"/>
    <property type="match status" value="1"/>
</dbReference>
<dbReference type="KEGG" id="afl:Aflv_1937"/>
<evidence type="ECO:0000256" key="5">
    <source>
        <dbReference type="ARBA" id="ARBA00022741"/>
    </source>
</evidence>
<evidence type="ECO:0000313" key="12">
    <source>
        <dbReference type="Proteomes" id="UP000000742"/>
    </source>
</evidence>
<evidence type="ECO:0000259" key="10">
    <source>
        <dbReference type="PROSITE" id="PS50109"/>
    </source>
</evidence>
<feature type="coiled-coil region" evidence="9">
    <location>
        <begin position="148"/>
        <end position="179"/>
    </location>
</feature>
<name>B7GIF4_ANOFW</name>
<dbReference type="InterPro" id="IPR004358">
    <property type="entry name" value="Sig_transdc_His_kin-like_C"/>
</dbReference>
<dbReference type="AlphaFoldDB" id="B7GIF4"/>
<dbReference type="eggNOG" id="COG2203">
    <property type="taxonomic scope" value="Bacteria"/>
</dbReference>
<dbReference type="EC" id="2.7.13.3" evidence="2"/>
<dbReference type="SMART" id="SM00065">
    <property type="entry name" value="GAF"/>
    <property type="match status" value="1"/>
</dbReference>
<dbReference type="GO" id="GO:0000155">
    <property type="term" value="F:phosphorelay sensor kinase activity"/>
    <property type="evidence" value="ECO:0007669"/>
    <property type="project" value="InterPro"/>
</dbReference>
<accession>B7GIF4</accession>
<evidence type="ECO:0000256" key="8">
    <source>
        <dbReference type="ARBA" id="ARBA00023012"/>
    </source>
</evidence>
<dbReference type="SMART" id="SM00388">
    <property type="entry name" value="HisKA"/>
    <property type="match status" value="1"/>
</dbReference>
<comment type="catalytic activity">
    <reaction evidence="1">
        <text>ATP + protein L-histidine = ADP + protein N-phospho-L-histidine.</text>
        <dbReference type="EC" id="2.7.13.3"/>
    </reaction>
</comment>
<dbReference type="InterPro" id="IPR036890">
    <property type="entry name" value="HATPase_C_sf"/>
</dbReference>
<gene>
    <name evidence="11" type="ordered locus">Aflv_1937</name>
</gene>
<dbReference type="PANTHER" id="PTHR43065:SF10">
    <property type="entry name" value="PEROXIDE STRESS-ACTIVATED HISTIDINE KINASE MAK3"/>
    <property type="match status" value="1"/>
</dbReference>
<keyword evidence="6 11" id="KW-0418">Kinase</keyword>
<evidence type="ECO:0000256" key="2">
    <source>
        <dbReference type="ARBA" id="ARBA00012438"/>
    </source>
</evidence>
<keyword evidence="9" id="KW-0175">Coiled coil</keyword>
<dbReference type="EMBL" id="CP000922">
    <property type="protein sequence ID" value="ACJ34298.1"/>
    <property type="molecule type" value="Genomic_DNA"/>
</dbReference>
<dbReference type="Gene3D" id="3.30.565.10">
    <property type="entry name" value="Histidine kinase-like ATPase, C-terminal domain"/>
    <property type="match status" value="1"/>
</dbReference>
<dbReference type="PRINTS" id="PR00344">
    <property type="entry name" value="BCTRLSENSOR"/>
</dbReference>
<evidence type="ECO:0000256" key="1">
    <source>
        <dbReference type="ARBA" id="ARBA00000085"/>
    </source>
</evidence>
<keyword evidence="7" id="KW-0067">ATP-binding</keyword>
<dbReference type="STRING" id="491915.Aflv_1937"/>
<dbReference type="Pfam" id="PF02518">
    <property type="entry name" value="HATPase_c"/>
    <property type="match status" value="1"/>
</dbReference>
<dbReference type="Pfam" id="PF01590">
    <property type="entry name" value="GAF"/>
    <property type="match status" value="1"/>
</dbReference>
<dbReference type="SMART" id="SM00387">
    <property type="entry name" value="HATPase_c"/>
    <property type="match status" value="1"/>
</dbReference>
<dbReference type="InterPro" id="IPR003018">
    <property type="entry name" value="GAF"/>
</dbReference>
<dbReference type="InterPro" id="IPR036097">
    <property type="entry name" value="HisK_dim/P_sf"/>
</dbReference>
<dbReference type="GO" id="GO:0005524">
    <property type="term" value="F:ATP binding"/>
    <property type="evidence" value="ECO:0007669"/>
    <property type="project" value="UniProtKB-KW"/>
</dbReference>
<keyword evidence="8" id="KW-0902">Two-component regulatory system</keyword>
<organism evidence="11 12">
    <name type="scientific">Anoxybacillus flavithermus (strain DSM 21510 / WK1)</name>
    <dbReference type="NCBI Taxonomy" id="491915"/>
    <lineage>
        <taxon>Bacteria</taxon>
        <taxon>Bacillati</taxon>
        <taxon>Bacillota</taxon>
        <taxon>Bacilli</taxon>
        <taxon>Bacillales</taxon>
        <taxon>Anoxybacillaceae</taxon>
        <taxon>Anoxybacillus</taxon>
    </lineage>
</organism>
<protein>
    <recommendedName>
        <fullName evidence="2">histidine kinase</fullName>
        <ecNumber evidence="2">2.7.13.3</ecNumber>
    </recommendedName>
</protein>
<evidence type="ECO:0000256" key="7">
    <source>
        <dbReference type="ARBA" id="ARBA00022840"/>
    </source>
</evidence>
<keyword evidence="4" id="KW-0808">Transferase</keyword>
<evidence type="ECO:0000256" key="3">
    <source>
        <dbReference type="ARBA" id="ARBA00022553"/>
    </source>
</evidence>
<dbReference type="Proteomes" id="UP000000742">
    <property type="component" value="Chromosome"/>
</dbReference>
<proteinExistence type="predicted"/>
<feature type="domain" description="Histidine kinase" evidence="10">
    <location>
        <begin position="202"/>
        <end position="414"/>
    </location>
</feature>
<dbReference type="Gene3D" id="1.10.287.130">
    <property type="match status" value="1"/>
</dbReference>
<dbReference type="HOGENOM" id="CLU_654961_0_0_9"/>
<dbReference type="eggNOG" id="COG4191">
    <property type="taxonomic scope" value="Bacteria"/>
</dbReference>
<reference evidence="11 12" key="1">
    <citation type="journal article" date="2008" name="Genome Biol.">
        <title>Encapsulated in silica: genome, proteome and physiology of the thermophilic bacterium Anoxybacillus flavithermus WK1.</title>
        <authorList>
            <person name="Saw J.H."/>
            <person name="Mountain B.W."/>
            <person name="Feng L."/>
            <person name="Omelchenko M.V."/>
            <person name="Hou S."/>
            <person name="Saito J.A."/>
            <person name="Stott M.B."/>
            <person name="Li D."/>
            <person name="Zhao G."/>
            <person name="Wu J."/>
            <person name="Galperin M.Y."/>
            <person name="Koonin E.V."/>
            <person name="Makarova K.S."/>
            <person name="Wolf Y.I."/>
            <person name="Rigden D.J."/>
            <person name="Dunfield P.F."/>
            <person name="Wang L."/>
            <person name="Alam M."/>
        </authorList>
    </citation>
    <scope>NUCLEOTIDE SEQUENCE [LARGE SCALE GENOMIC DNA]</scope>
    <source>
        <strain evidence="12">DSM 21510 / WK1</strain>
    </source>
</reference>
<dbReference type="InterPro" id="IPR029016">
    <property type="entry name" value="GAF-like_dom_sf"/>
</dbReference>